<dbReference type="SUPFAM" id="SSF50341">
    <property type="entry name" value="CheW-like"/>
    <property type="match status" value="3"/>
</dbReference>
<accession>A0A806KFU6</accession>
<dbReference type="EMBL" id="JQ844234">
    <property type="protein sequence ID" value="AGS53487.1"/>
    <property type="molecule type" value="Genomic_DNA"/>
</dbReference>
<dbReference type="AlphaFoldDB" id="A0A806KFU6"/>
<proteinExistence type="predicted"/>
<dbReference type="Pfam" id="PF01584">
    <property type="entry name" value="CheW"/>
    <property type="match status" value="3"/>
</dbReference>
<dbReference type="PANTHER" id="PTHR22617">
    <property type="entry name" value="CHEMOTAXIS SENSOR HISTIDINE KINASE-RELATED"/>
    <property type="match status" value="1"/>
</dbReference>
<dbReference type="PANTHER" id="PTHR22617:SF23">
    <property type="entry name" value="CHEMOTAXIS PROTEIN CHEW"/>
    <property type="match status" value="1"/>
</dbReference>
<dbReference type="Gene3D" id="2.40.50.180">
    <property type="entry name" value="CheA-289, Domain 4"/>
    <property type="match status" value="3"/>
</dbReference>
<evidence type="ECO:0000259" key="1">
    <source>
        <dbReference type="PROSITE" id="PS50851"/>
    </source>
</evidence>
<dbReference type="GO" id="GO:0007165">
    <property type="term" value="P:signal transduction"/>
    <property type="evidence" value="ECO:0007669"/>
    <property type="project" value="InterPro"/>
</dbReference>
<feature type="domain" description="CheW-like" evidence="1">
    <location>
        <begin position="361"/>
        <end position="501"/>
    </location>
</feature>
<sequence>MDSTVIEERTAQSVVPSGQLVTFTLDGVEFGLDIAKVQEITQRSSITPVPGSPTFIIGVLNLRGQIIPVIDSRLRFHLAPTKPTSKTRIIIIELAGQSTGLQVDAVAEVVKLDDFALRETPPLVAGVRSDYLAGMVQAGNRLITLIDLDKILDSQEFGQKESIMQAAAASSQSMAMGLLEHSLATESEEIEGSLPFVTFGLGKESFGMNLEFVEEIVELPPVTKVPDAPDYVLGVICIRNQVLPLLNLYHMFEIELSKEERNANDNMVILLTIGHAKLGVVVDCIQEIISVRDKEILPAPQTLKEEEISRLEGIVMRSDRMVSILRVVEILSHEDQQKLAGIGHDLGIQEITASEVGSREEISIIVFKLGREVYALELQEVREIIMVGLVTPVPRAPAFIQGVLNLRGEIIPVIDLRMRFGLEPQEKTALSRIVVTPISGVFTGLIVDSVDEVRNVDRKLLEPPPGVTSVGANAYITQVARTSTGVIFILGLQLLLTDSEKRQINTFQGKK</sequence>
<evidence type="ECO:0000313" key="2">
    <source>
        <dbReference type="EMBL" id="AGS53487.1"/>
    </source>
</evidence>
<name>A0A806KFU6_9BACT</name>
<dbReference type="GO" id="GO:0006935">
    <property type="term" value="P:chemotaxis"/>
    <property type="evidence" value="ECO:0007669"/>
    <property type="project" value="InterPro"/>
</dbReference>
<reference evidence="2" key="1">
    <citation type="submission" date="2012-03" db="EMBL/GenBank/DDBJ databases">
        <title>Functional metagenomics reveals considerable lignocellulase gene clusters in the gut microbiome of a wood-feeding higher termite.</title>
        <authorList>
            <person name="Liu N."/>
        </authorList>
    </citation>
    <scope>NUCLEOTIDE SEQUENCE</scope>
</reference>
<dbReference type="InterPro" id="IPR039315">
    <property type="entry name" value="CheW"/>
</dbReference>
<dbReference type="CDD" id="cd00732">
    <property type="entry name" value="CheW"/>
    <property type="match status" value="1"/>
</dbReference>
<protein>
    <submittedName>
        <fullName evidence="2">Positive regulator of CheA protein activity (CheW)</fullName>
    </submittedName>
</protein>
<dbReference type="InterPro" id="IPR036061">
    <property type="entry name" value="CheW-like_dom_sf"/>
</dbReference>
<dbReference type="GO" id="GO:0005829">
    <property type="term" value="C:cytosol"/>
    <property type="evidence" value="ECO:0007669"/>
    <property type="project" value="TreeGrafter"/>
</dbReference>
<organism evidence="2">
    <name type="scientific">uncultured bacterium contig00038</name>
    <dbReference type="NCBI Taxonomy" id="1181526"/>
    <lineage>
        <taxon>Bacteria</taxon>
        <taxon>environmental samples</taxon>
    </lineage>
</organism>
<feature type="domain" description="CheW-like" evidence="1">
    <location>
        <begin position="17"/>
        <end position="157"/>
    </location>
</feature>
<dbReference type="Gene3D" id="2.30.30.40">
    <property type="entry name" value="SH3 Domains"/>
    <property type="match status" value="3"/>
</dbReference>
<dbReference type="InterPro" id="IPR002545">
    <property type="entry name" value="CheW-lke_dom"/>
</dbReference>
<dbReference type="SMART" id="SM00260">
    <property type="entry name" value="CheW"/>
    <property type="match status" value="3"/>
</dbReference>
<feature type="domain" description="CheW-like" evidence="1">
    <location>
        <begin position="193"/>
        <end position="336"/>
    </location>
</feature>
<dbReference type="PROSITE" id="PS50851">
    <property type="entry name" value="CHEW"/>
    <property type="match status" value="3"/>
</dbReference>